<dbReference type="Gene3D" id="3.40.50.1820">
    <property type="entry name" value="alpha/beta hydrolase"/>
    <property type="match status" value="1"/>
</dbReference>
<feature type="domain" description="Alpha/beta hydrolase fold-3" evidence="2">
    <location>
        <begin position="97"/>
        <end position="322"/>
    </location>
</feature>
<dbReference type="STRING" id="981085.W9RCU6"/>
<dbReference type="Pfam" id="PF07859">
    <property type="entry name" value="Abhydrolase_3"/>
    <property type="match status" value="1"/>
</dbReference>
<proteinExistence type="inferred from homology"/>
<dbReference type="GO" id="GO:0009860">
    <property type="term" value="P:pollen tube growth"/>
    <property type="evidence" value="ECO:0007669"/>
    <property type="project" value="TreeGrafter"/>
</dbReference>
<organism evidence="3 4">
    <name type="scientific">Morus notabilis</name>
    <dbReference type="NCBI Taxonomy" id="981085"/>
    <lineage>
        <taxon>Eukaryota</taxon>
        <taxon>Viridiplantae</taxon>
        <taxon>Streptophyta</taxon>
        <taxon>Embryophyta</taxon>
        <taxon>Tracheophyta</taxon>
        <taxon>Spermatophyta</taxon>
        <taxon>Magnoliopsida</taxon>
        <taxon>eudicotyledons</taxon>
        <taxon>Gunneridae</taxon>
        <taxon>Pentapetalae</taxon>
        <taxon>rosids</taxon>
        <taxon>fabids</taxon>
        <taxon>Rosales</taxon>
        <taxon>Moraceae</taxon>
        <taxon>Moreae</taxon>
        <taxon>Morus</taxon>
    </lineage>
</organism>
<gene>
    <name evidence="3" type="ORF">L484_024664</name>
</gene>
<dbReference type="GO" id="GO:0052689">
    <property type="term" value="F:carboxylic ester hydrolase activity"/>
    <property type="evidence" value="ECO:0007669"/>
    <property type="project" value="TreeGrafter"/>
</dbReference>
<comment type="similarity">
    <text evidence="1">Belongs to the 'GDXG' lipolytic enzyme family.</text>
</comment>
<evidence type="ECO:0000313" key="3">
    <source>
        <dbReference type="EMBL" id="EXB68650.1"/>
    </source>
</evidence>
<evidence type="ECO:0000313" key="4">
    <source>
        <dbReference type="Proteomes" id="UP000030645"/>
    </source>
</evidence>
<dbReference type="InterPro" id="IPR050466">
    <property type="entry name" value="Carboxylest/Gibb_receptor"/>
</dbReference>
<dbReference type="SUPFAM" id="SSF53474">
    <property type="entry name" value="alpha/beta-Hydrolases"/>
    <property type="match status" value="1"/>
</dbReference>
<reference evidence="4" key="1">
    <citation type="submission" date="2013-01" db="EMBL/GenBank/DDBJ databases">
        <title>Draft Genome Sequence of a Mulberry Tree, Morus notabilis C.K. Schneid.</title>
        <authorList>
            <person name="He N."/>
            <person name="Zhao S."/>
        </authorList>
    </citation>
    <scope>NUCLEOTIDE SEQUENCE</scope>
</reference>
<dbReference type="Proteomes" id="UP000030645">
    <property type="component" value="Unassembled WGS sequence"/>
</dbReference>
<dbReference type="PANTHER" id="PTHR23024:SF609">
    <property type="entry name" value="CARBOXYLESTERASE 18-RELATED"/>
    <property type="match status" value="1"/>
</dbReference>
<sequence length="353" mass="39696">MIMSSSDENRLPWVTRMSVSFLSFLTDTARHSNGTVNRHFLRLFDLRSPPIPNPNSSSGSQSVSTSDVTIDPFRNLWFRLFVPACASSTATNSLPVLLFFHGGGFSFLSPDSIVYDSFCRRMAHKLPAVVVSVNYRLSPEHHYPCQYDDGFDVLNFLDGDHKGVLPEAADVSRCFLVGDSAGANLAHHVAVRVARRSNSSSNSAWKAVRVEGLMSIQPFFGGEERTEAEMRFPEGPVVTVERTDWMWKAFLPEGASRDHPAANVSGPQAEDISGLKHFPRTVVIVGGMDPLQDYQKRYFHWLRSSFKDARLLEYPKMIHAFYVFPELPESTHLLTQLKDFIYPIYNCTSSPTH</sequence>
<dbReference type="PANTHER" id="PTHR23024">
    <property type="entry name" value="ARYLACETAMIDE DEACETYLASE"/>
    <property type="match status" value="1"/>
</dbReference>
<dbReference type="EMBL" id="KE344580">
    <property type="protein sequence ID" value="EXB68650.1"/>
    <property type="molecule type" value="Genomic_DNA"/>
</dbReference>
<accession>W9RCU6</accession>
<keyword evidence="4" id="KW-1185">Reference proteome</keyword>
<name>W9RCU6_9ROSA</name>
<protein>
    <submittedName>
        <fullName evidence="3">Putative carboxylesterase 18</fullName>
    </submittedName>
</protein>
<dbReference type="KEGG" id="mnt:21407398"/>
<dbReference type="InterPro" id="IPR013094">
    <property type="entry name" value="AB_hydrolase_3"/>
</dbReference>
<dbReference type="AlphaFoldDB" id="W9RCU6"/>
<evidence type="ECO:0000256" key="1">
    <source>
        <dbReference type="ARBA" id="ARBA00010515"/>
    </source>
</evidence>
<dbReference type="InterPro" id="IPR029058">
    <property type="entry name" value="AB_hydrolase_fold"/>
</dbReference>
<evidence type="ECO:0000259" key="2">
    <source>
        <dbReference type="Pfam" id="PF07859"/>
    </source>
</evidence>
<dbReference type="OrthoDB" id="408631at2759"/>
<dbReference type="eggNOG" id="KOG1515">
    <property type="taxonomic scope" value="Eukaryota"/>
</dbReference>